<dbReference type="InterPro" id="IPR021136">
    <property type="entry name" value="Flagellar_hook_control-like_C"/>
</dbReference>
<name>A0A059FA19_9PROT</name>
<organism evidence="3 4">
    <name type="scientific">Hyphomonas jannaschiana VP2</name>
    <dbReference type="NCBI Taxonomy" id="1280952"/>
    <lineage>
        <taxon>Bacteria</taxon>
        <taxon>Pseudomonadati</taxon>
        <taxon>Pseudomonadota</taxon>
        <taxon>Alphaproteobacteria</taxon>
        <taxon>Hyphomonadales</taxon>
        <taxon>Hyphomonadaceae</taxon>
        <taxon>Hyphomonas</taxon>
    </lineage>
</organism>
<evidence type="ECO:0000259" key="2">
    <source>
        <dbReference type="Pfam" id="PF02120"/>
    </source>
</evidence>
<evidence type="ECO:0000313" key="3">
    <source>
        <dbReference type="EMBL" id="KCZ87445.1"/>
    </source>
</evidence>
<dbReference type="AlphaFoldDB" id="A0A059FA19"/>
<keyword evidence="4" id="KW-1185">Reference proteome</keyword>
<feature type="compositionally biased region" description="Low complexity" evidence="1">
    <location>
        <begin position="416"/>
        <end position="425"/>
    </location>
</feature>
<proteinExistence type="predicted"/>
<feature type="compositionally biased region" description="Basic and acidic residues" evidence="1">
    <location>
        <begin position="167"/>
        <end position="177"/>
    </location>
</feature>
<dbReference type="EMBL" id="ARYJ01000008">
    <property type="protein sequence ID" value="KCZ87445.1"/>
    <property type="molecule type" value="Genomic_DNA"/>
</dbReference>
<dbReference type="Pfam" id="PF02120">
    <property type="entry name" value="Flg_hook"/>
    <property type="match status" value="1"/>
</dbReference>
<evidence type="ECO:0000313" key="4">
    <source>
        <dbReference type="Proteomes" id="UP000024816"/>
    </source>
</evidence>
<dbReference type="Proteomes" id="UP000024816">
    <property type="component" value="Unassembled WGS sequence"/>
</dbReference>
<evidence type="ECO:0000256" key="1">
    <source>
        <dbReference type="SAM" id="MobiDB-lite"/>
    </source>
</evidence>
<keyword evidence="3" id="KW-0966">Cell projection</keyword>
<feature type="compositionally biased region" description="Polar residues" evidence="1">
    <location>
        <begin position="232"/>
        <end position="244"/>
    </location>
</feature>
<dbReference type="Gene3D" id="3.30.750.140">
    <property type="match status" value="1"/>
</dbReference>
<comment type="caution">
    <text evidence="3">The sequence shown here is derived from an EMBL/GenBank/DDBJ whole genome shotgun (WGS) entry which is preliminary data.</text>
</comment>
<feature type="compositionally biased region" description="Low complexity" evidence="1">
    <location>
        <begin position="154"/>
        <end position="166"/>
    </location>
</feature>
<reference evidence="3 4" key="1">
    <citation type="journal article" date="2014" name="Antonie Van Leeuwenhoek">
        <title>Hyphomonas beringensis sp. nov. and Hyphomonas chukchiensis sp. nov., isolated from surface seawater of the Bering Sea and Chukchi Sea.</title>
        <authorList>
            <person name="Li C."/>
            <person name="Lai Q."/>
            <person name="Li G."/>
            <person name="Dong C."/>
            <person name="Wang J."/>
            <person name="Liao Y."/>
            <person name="Shao Z."/>
        </authorList>
    </citation>
    <scope>NUCLEOTIDE SEQUENCE [LARGE SCALE GENOMIC DNA]</scope>
    <source>
        <strain evidence="3 4">VP2</strain>
    </source>
</reference>
<feature type="compositionally biased region" description="Polar residues" evidence="1">
    <location>
        <begin position="282"/>
        <end position="301"/>
    </location>
</feature>
<protein>
    <submittedName>
        <fullName evidence="3">Flagellar hook-length control protein</fullName>
    </submittedName>
</protein>
<keyword evidence="3" id="KW-0969">Cilium</keyword>
<dbReference type="STRING" id="1280952.HJA_12935"/>
<sequence length="472" mass="48995">MTFLIESEPAFSSAGTKPGRTANKAGTSDAGADFSRTLKQESGADSSEEVSRASAERNNVSEAYGLMLPAEESGTAAANELDDYPAETTDVADLGFLPEEADMDAAPGTTTSHNGHEAKLEDTTQAETEQETPSDSCLVTVAIQPPEDSAPPNTESTSASSPADPAAELRTDTKGHEAQQAPPPAGADKQAEMAPAIGTSQTAQTSFKDGTDARSLLQRPPEANAPAPAPADQTSPPVTATSPQAEDLAGVSVNSPDSVTEKRPSIASLFVDSAEGKADTSAPGNSTQTTHAPETGQQSTPPAFGALPSSQAPAQTSQPQIQMAPTQAIITASPAETVRIITDAVASPDDTPDRVTVQLDPPELGRVSIDFKFDANGLQHITVTGDSPEALKQLRLMHFELTQALERNGLSSQNMTFQQQQSGQQHAHTPMPGRMFGDRGTGSDVPPLTTPNLTADALRPARTASGGLDIRL</sequence>
<dbReference type="PATRIC" id="fig|1280952.3.peg.2587"/>
<feature type="compositionally biased region" description="Low complexity" evidence="1">
    <location>
        <begin position="306"/>
        <end position="322"/>
    </location>
</feature>
<keyword evidence="3" id="KW-0282">Flagellum</keyword>
<gene>
    <name evidence="3" type="ORF">HJA_12935</name>
</gene>
<dbReference type="RefSeq" id="WP_035582963.1">
    <property type="nucleotide sequence ID" value="NZ_ARYJ01000008.1"/>
</dbReference>
<feature type="compositionally biased region" description="Polar residues" evidence="1">
    <location>
        <begin position="198"/>
        <end position="208"/>
    </location>
</feature>
<dbReference type="InterPro" id="IPR038610">
    <property type="entry name" value="FliK-like_C_sf"/>
</dbReference>
<feature type="domain" description="Flagellar hook-length control protein-like C-terminal" evidence="2">
    <location>
        <begin position="348"/>
        <end position="425"/>
    </location>
</feature>
<feature type="region of interest" description="Disordered" evidence="1">
    <location>
        <begin position="1"/>
        <end position="322"/>
    </location>
</feature>
<feature type="region of interest" description="Disordered" evidence="1">
    <location>
        <begin position="416"/>
        <end position="472"/>
    </location>
</feature>
<dbReference type="OrthoDB" id="7203912at2"/>
<dbReference type="eggNOG" id="COG3144">
    <property type="taxonomic scope" value="Bacteria"/>
</dbReference>
<accession>A0A059FA19</accession>